<evidence type="ECO:0000313" key="4">
    <source>
        <dbReference type="Proteomes" id="UP001595886"/>
    </source>
</evidence>
<dbReference type="PROSITE" id="PS51257">
    <property type="entry name" value="PROKAR_LIPOPROTEIN"/>
    <property type="match status" value="1"/>
</dbReference>
<protein>
    <recommendedName>
        <fullName evidence="5">Alpha/beta hydrolase</fullName>
    </recommendedName>
</protein>
<feature type="signal peptide" evidence="2">
    <location>
        <begin position="1"/>
        <end position="21"/>
    </location>
</feature>
<dbReference type="InterPro" id="IPR029058">
    <property type="entry name" value="AB_hydrolase_fold"/>
</dbReference>
<gene>
    <name evidence="3" type="ORF">ACFO6Q_01195</name>
</gene>
<accession>A0ABV9QQ76</accession>
<feature type="chain" id="PRO_5045692198" description="Alpha/beta hydrolase" evidence="2">
    <location>
        <begin position="22"/>
        <end position="454"/>
    </location>
</feature>
<organism evidence="3 4">
    <name type="scientific">Dokdonella ginsengisoli</name>
    <dbReference type="NCBI Taxonomy" id="363846"/>
    <lineage>
        <taxon>Bacteria</taxon>
        <taxon>Pseudomonadati</taxon>
        <taxon>Pseudomonadota</taxon>
        <taxon>Gammaproteobacteria</taxon>
        <taxon>Lysobacterales</taxon>
        <taxon>Rhodanobacteraceae</taxon>
        <taxon>Dokdonella</taxon>
    </lineage>
</organism>
<reference evidence="4" key="1">
    <citation type="journal article" date="2019" name="Int. J. Syst. Evol. Microbiol.">
        <title>The Global Catalogue of Microorganisms (GCM) 10K type strain sequencing project: providing services to taxonomists for standard genome sequencing and annotation.</title>
        <authorList>
            <consortium name="The Broad Institute Genomics Platform"/>
            <consortium name="The Broad Institute Genome Sequencing Center for Infectious Disease"/>
            <person name="Wu L."/>
            <person name="Ma J."/>
        </authorList>
    </citation>
    <scope>NUCLEOTIDE SEQUENCE [LARGE SCALE GENOMIC DNA]</scope>
    <source>
        <strain evidence="4">CCUG 30340</strain>
    </source>
</reference>
<name>A0ABV9QQ76_9GAMM</name>
<evidence type="ECO:0000256" key="1">
    <source>
        <dbReference type="SAM" id="MobiDB-lite"/>
    </source>
</evidence>
<dbReference type="Gene3D" id="3.40.50.1820">
    <property type="entry name" value="alpha/beta hydrolase"/>
    <property type="match status" value="1"/>
</dbReference>
<sequence length="454" mass="48948">MIRRWLAFALLALACGGELQATQEFSGRAPSGAWFRMEAPDDWKPGDALVLFQHGLDFSDASGPPSLGPLKSVMLAEGYAIAASAFNQRGWAMFTAIDDNRELVALFEQKFGLPGEIVPFGGSLGGLIALKLAEAPGFPPVHAAYSLCPAAAGSRIWDTAIDARLAYDVVCKDAGELEEGAPPLPWALDLEDIPDDLGDLLDQARVLPTLVDVNRCTGVNLPEFLRNDAMKRRLKELMDFTQITDEKFFVTNIGYSIYVMSDLVRAPDKLGGRNPFTTAGVDYGSDANIQAGITRIRADPRAAARLRSVSDFRGRVGSARIVSMHTSRDQLVIPSNQEFVRKVLPADQLTSVIVDEETPSHCGFSTAEGIAGWEALRAWRDGAVQPDATSLQQLCEALVAGGQVTGACRFDADSEVAAFDGIVRPRPPASLQRPARSNRPLPPLLPVHGTRALP</sequence>
<keyword evidence="2" id="KW-0732">Signal</keyword>
<dbReference type="RefSeq" id="WP_380018653.1">
    <property type="nucleotide sequence ID" value="NZ_JBHSHD010000002.1"/>
</dbReference>
<evidence type="ECO:0000313" key="3">
    <source>
        <dbReference type="EMBL" id="MFC4818917.1"/>
    </source>
</evidence>
<dbReference type="Proteomes" id="UP001595886">
    <property type="component" value="Unassembled WGS sequence"/>
</dbReference>
<dbReference type="EMBL" id="JBHSHD010000002">
    <property type="protein sequence ID" value="MFC4818917.1"/>
    <property type="molecule type" value="Genomic_DNA"/>
</dbReference>
<dbReference type="SUPFAM" id="SSF53474">
    <property type="entry name" value="alpha/beta-Hydrolases"/>
    <property type="match status" value="1"/>
</dbReference>
<comment type="caution">
    <text evidence="3">The sequence shown here is derived from an EMBL/GenBank/DDBJ whole genome shotgun (WGS) entry which is preliminary data.</text>
</comment>
<feature type="region of interest" description="Disordered" evidence="1">
    <location>
        <begin position="424"/>
        <end position="454"/>
    </location>
</feature>
<evidence type="ECO:0008006" key="5">
    <source>
        <dbReference type="Google" id="ProtNLM"/>
    </source>
</evidence>
<evidence type="ECO:0000256" key="2">
    <source>
        <dbReference type="SAM" id="SignalP"/>
    </source>
</evidence>
<proteinExistence type="predicted"/>
<keyword evidence="4" id="KW-1185">Reference proteome</keyword>